<feature type="non-terminal residue" evidence="4">
    <location>
        <position position="1"/>
    </location>
</feature>
<feature type="domain" description="Tyrosine specific protein phosphatases" evidence="3">
    <location>
        <begin position="72"/>
        <end position="130"/>
    </location>
</feature>
<dbReference type="InterPro" id="IPR000387">
    <property type="entry name" value="Tyr_Pase_dom"/>
</dbReference>
<dbReference type="SUPFAM" id="SSF52799">
    <property type="entry name" value="(Phosphotyrosine protein) phosphatases II"/>
    <property type="match status" value="2"/>
</dbReference>
<dbReference type="PROSITE" id="PS50056">
    <property type="entry name" value="TYR_PHOSPHATASE_2"/>
    <property type="match status" value="2"/>
</dbReference>
<dbReference type="PANTHER" id="PTHR46588">
    <property type="entry name" value="SERINE/THREONINE/TYROSINE-INTERACTING PROTEIN"/>
    <property type="match status" value="1"/>
</dbReference>
<evidence type="ECO:0000256" key="1">
    <source>
        <dbReference type="ARBA" id="ARBA00009649"/>
    </source>
</evidence>
<dbReference type="GO" id="GO:0070372">
    <property type="term" value="P:regulation of ERK1 and ERK2 cascade"/>
    <property type="evidence" value="ECO:0007669"/>
    <property type="project" value="TreeGrafter"/>
</dbReference>
<dbReference type="EMBL" id="JAANIB010007980">
    <property type="protein sequence ID" value="KAG5324530.1"/>
    <property type="molecule type" value="Genomic_DNA"/>
</dbReference>
<keyword evidence="5" id="KW-1185">Reference proteome</keyword>
<organism evidence="4 5">
    <name type="scientific">Acromyrmex heyeri</name>
    <dbReference type="NCBI Taxonomy" id="230685"/>
    <lineage>
        <taxon>Eukaryota</taxon>
        <taxon>Metazoa</taxon>
        <taxon>Ecdysozoa</taxon>
        <taxon>Arthropoda</taxon>
        <taxon>Hexapoda</taxon>
        <taxon>Insecta</taxon>
        <taxon>Pterygota</taxon>
        <taxon>Neoptera</taxon>
        <taxon>Endopterygota</taxon>
        <taxon>Hymenoptera</taxon>
        <taxon>Apocrita</taxon>
        <taxon>Aculeata</taxon>
        <taxon>Formicoidea</taxon>
        <taxon>Formicidae</taxon>
        <taxon>Myrmicinae</taxon>
        <taxon>Acromyrmex</taxon>
    </lineage>
</organism>
<dbReference type="Gene3D" id="3.90.190.10">
    <property type="entry name" value="Protein tyrosine phosphatase superfamily"/>
    <property type="match status" value="2"/>
</dbReference>
<feature type="domain" description="Tyrosine-protein phosphatase" evidence="2">
    <location>
        <begin position="182"/>
        <end position="298"/>
    </location>
</feature>
<dbReference type="PROSITE" id="PS50054">
    <property type="entry name" value="TYR_PHOSPHATASE_DUAL"/>
    <property type="match status" value="2"/>
</dbReference>
<feature type="non-terminal residue" evidence="4">
    <location>
        <position position="298"/>
    </location>
</feature>
<name>A0A836FGP3_9HYME</name>
<accession>A0A836FGP3</accession>
<dbReference type="InterPro" id="IPR052449">
    <property type="entry name" value="STYX-Interacting_Phosphatase"/>
</dbReference>
<dbReference type="PANTHER" id="PTHR46588:SF1">
    <property type="entry name" value="SERINE_THREONINE_TYROSINE-INTERACTING PROTEIN"/>
    <property type="match status" value="1"/>
</dbReference>
<dbReference type="FunFam" id="3.90.190.10:FF:000036">
    <property type="entry name" value="Serine/threonine/tyrosine-interacting protein a"/>
    <property type="match status" value="1"/>
</dbReference>
<evidence type="ECO:0000313" key="4">
    <source>
        <dbReference type="EMBL" id="KAG5324530.1"/>
    </source>
</evidence>
<dbReference type="Proteomes" id="UP000670152">
    <property type="component" value="Unassembled WGS sequence"/>
</dbReference>
<evidence type="ECO:0000259" key="2">
    <source>
        <dbReference type="PROSITE" id="PS50054"/>
    </source>
</evidence>
<comment type="caution">
    <text evidence="4">The sequence shown here is derived from an EMBL/GenBank/DDBJ whole genome shotgun (WGS) entry which is preliminary data.</text>
</comment>
<dbReference type="Pfam" id="PF00782">
    <property type="entry name" value="DSPc"/>
    <property type="match status" value="2"/>
</dbReference>
<evidence type="ECO:0000259" key="3">
    <source>
        <dbReference type="PROSITE" id="PS50056"/>
    </source>
</evidence>
<dbReference type="InterPro" id="IPR029021">
    <property type="entry name" value="Prot-tyrosine_phosphatase-like"/>
</dbReference>
<dbReference type="AlphaFoldDB" id="A0A836FGP3"/>
<evidence type="ECO:0000313" key="5">
    <source>
        <dbReference type="Proteomes" id="UP000670152"/>
    </source>
</evidence>
<feature type="domain" description="Tyrosine-protein phosphatase" evidence="2">
    <location>
        <begin position="4"/>
        <end position="152"/>
    </location>
</feature>
<dbReference type="GO" id="GO:0062026">
    <property type="term" value="P:negative regulation of SCF-dependent proteasomal ubiquitin-dependent catabolic process"/>
    <property type="evidence" value="ECO:0007669"/>
    <property type="project" value="TreeGrafter"/>
</dbReference>
<dbReference type="GO" id="GO:0005654">
    <property type="term" value="C:nucleoplasm"/>
    <property type="evidence" value="ECO:0007669"/>
    <property type="project" value="TreeGrafter"/>
</dbReference>
<dbReference type="GO" id="GO:0005737">
    <property type="term" value="C:cytoplasm"/>
    <property type="evidence" value="ECO:0007669"/>
    <property type="project" value="TreeGrafter"/>
</dbReference>
<reference evidence="4 5" key="1">
    <citation type="submission" date="2020-02" db="EMBL/GenBank/DDBJ databases">
        <title>Relaxed selection underlies rapid genomic changes in the transitions from sociality to social parasitism in ants.</title>
        <authorList>
            <person name="Bi X."/>
        </authorList>
    </citation>
    <scope>NUCLEOTIDE SEQUENCE [LARGE SCALE GENOMIC DNA]</scope>
    <source>
        <strain evidence="4">BGI-DK2014b</strain>
        <tissue evidence="4">Whole body</tissue>
    </source>
</reference>
<protein>
    <submittedName>
        <fullName evidence="4">STYX protein</fullName>
    </submittedName>
</protein>
<dbReference type="InterPro" id="IPR000340">
    <property type="entry name" value="Dual-sp_phosphatase_cat-dom"/>
</dbReference>
<dbReference type="OrthoDB" id="426001at2759"/>
<proteinExistence type="inferred from homology"/>
<dbReference type="GO" id="GO:1990444">
    <property type="term" value="F:F-box domain binding"/>
    <property type="evidence" value="ECO:0007669"/>
    <property type="project" value="TreeGrafter"/>
</dbReference>
<dbReference type="CDD" id="cd14522">
    <property type="entry name" value="DSP_STYX"/>
    <property type="match status" value="1"/>
</dbReference>
<feature type="domain" description="Tyrosine specific protein phosphatases" evidence="3">
    <location>
        <begin position="250"/>
        <end position="298"/>
    </location>
</feature>
<dbReference type="InterPro" id="IPR020422">
    <property type="entry name" value="TYR_PHOSPHATASE_DUAL_dom"/>
</dbReference>
<sequence>MRRNMQEVVPGVFLGPYSAASRSKLQSLLDHGITHIVCVRHAIEANLIKPNFPNSFKYLVLEIADTITENIIQHFKKVKAFIDEALNLGGRVLIHGNAGISRSAALVLAYVMETYELSQIHAYSMVQQRRFCINPNEGFMIQLREYEPIYQAEKTLRNEQQSSEVQRSKRTIHQIEMDNRSQDKEVVPGVFLGPYSAASRSKLQSLLDHGITHIVCVRHAIEANLIKPNFPNSFKYLVLEIADTITENIIQHFKKVKAFIDEALNLGGRVLIHGNAGISRSAALVLAYVMETYELSQM</sequence>
<gene>
    <name evidence="4" type="primary">Styx</name>
    <name evidence="4" type="ORF">G6Z77_0003007</name>
</gene>
<dbReference type="SMART" id="SM00195">
    <property type="entry name" value="DSPc"/>
    <property type="match status" value="2"/>
</dbReference>
<comment type="similarity">
    <text evidence="1">Belongs to the protein-tyrosine phosphatase family. Non-receptor class subfamily.</text>
</comment>